<evidence type="ECO:0000259" key="6">
    <source>
        <dbReference type="PROSITE" id="PS00715"/>
    </source>
</evidence>
<feature type="domain" description="RNA polymerase sigma-70" evidence="6">
    <location>
        <begin position="101"/>
        <end position="114"/>
    </location>
</feature>
<reference evidence="7 8" key="1">
    <citation type="submission" date="2020-02" db="EMBL/GenBank/DDBJ databases">
        <title>Whole-genome analyses of novel actinobacteria.</title>
        <authorList>
            <person name="Sahin N."/>
            <person name="Tokatli A."/>
        </authorList>
    </citation>
    <scope>NUCLEOTIDE SEQUENCE [LARGE SCALE GENOMIC DNA]</scope>
    <source>
        <strain evidence="7 8">YC504</strain>
    </source>
</reference>
<keyword evidence="1" id="KW-0805">Transcription regulation</keyword>
<dbReference type="PRINTS" id="PR00046">
    <property type="entry name" value="SIGMA70FCT"/>
</dbReference>
<evidence type="ECO:0000313" key="7">
    <source>
        <dbReference type="EMBL" id="NGO76821.1"/>
    </source>
</evidence>
<keyword evidence="3" id="KW-0238">DNA-binding</keyword>
<dbReference type="PANTHER" id="PTHR30385">
    <property type="entry name" value="SIGMA FACTOR F FLAGELLAR"/>
    <property type="match status" value="1"/>
</dbReference>
<proteinExistence type="predicted"/>
<dbReference type="Pfam" id="PF04542">
    <property type="entry name" value="Sigma70_r2"/>
    <property type="match status" value="1"/>
</dbReference>
<dbReference type="Gene3D" id="1.20.120.1810">
    <property type="match status" value="1"/>
</dbReference>
<dbReference type="Gene3D" id="1.10.10.10">
    <property type="entry name" value="Winged helix-like DNA-binding domain superfamily/Winged helix DNA-binding domain"/>
    <property type="match status" value="2"/>
</dbReference>
<accession>A0A6G4XJL3</accession>
<sequence length="298" mass="32510">MASTTGSNPVGTITRAERHTGGQGSATALPGLEGLPPLPDPASVTAADARALSKVLFARLDTLEEGTPQHSYVRNTLVELNLALVRFAVGRMGVRGETYEDVVQVGTIGLIKAINRFEPQRGVEFPTLAMPTIIGEIKRYFRDTTWAVHVPRRLQELRLELNKATARLEQSNGRRPTVAELAAELGLEESDVIEGLVAANGYTASSLDYPNDTESPEDSLADHIGFEDRALEKVDDLHALKPLLAALPDRDRRILALRYGTDMTQSAIGREFGISQMHVSRILARTLQGLRTKLTAPR</sequence>
<evidence type="ECO:0000256" key="4">
    <source>
        <dbReference type="ARBA" id="ARBA00023163"/>
    </source>
</evidence>
<evidence type="ECO:0000256" key="2">
    <source>
        <dbReference type="ARBA" id="ARBA00023082"/>
    </source>
</evidence>
<dbReference type="InterPro" id="IPR007630">
    <property type="entry name" value="RNA_pol_sigma70_r4"/>
</dbReference>
<dbReference type="SUPFAM" id="SSF88946">
    <property type="entry name" value="Sigma2 domain of RNA polymerase sigma factors"/>
    <property type="match status" value="1"/>
</dbReference>
<gene>
    <name evidence="7" type="ORF">G6045_14275</name>
</gene>
<comment type="caution">
    <text evidence="7">The sequence shown here is derived from an EMBL/GenBank/DDBJ whole genome shotgun (WGS) entry which is preliminary data.</text>
</comment>
<organism evidence="7 8">
    <name type="scientific">Streptomyces mesophilus</name>
    <dbReference type="NCBI Taxonomy" id="1775132"/>
    <lineage>
        <taxon>Bacteria</taxon>
        <taxon>Bacillati</taxon>
        <taxon>Actinomycetota</taxon>
        <taxon>Actinomycetes</taxon>
        <taxon>Kitasatosporales</taxon>
        <taxon>Streptomycetaceae</taxon>
        <taxon>Streptomyces</taxon>
    </lineage>
</organism>
<dbReference type="SUPFAM" id="SSF88659">
    <property type="entry name" value="Sigma3 and sigma4 domains of RNA polymerase sigma factors"/>
    <property type="match status" value="2"/>
</dbReference>
<dbReference type="GO" id="GO:0003677">
    <property type="term" value="F:DNA binding"/>
    <property type="evidence" value="ECO:0007669"/>
    <property type="project" value="UniProtKB-KW"/>
</dbReference>
<protein>
    <submittedName>
        <fullName evidence="7">RNA polymerase sigma factor SigF</fullName>
    </submittedName>
</protein>
<dbReference type="InterPro" id="IPR000943">
    <property type="entry name" value="RNA_pol_sigma70"/>
</dbReference>
<dbReference type="PROSITE" id="PS00715">
    <property type="entry name" value="SIGMA70_1"/>
    <property type="match status" value="1"/>
</dbReference>
<dbReference type="PANTHER" id="PTHR30385:SF4">
    <property type="entry name" value="RNA POLYMERASE SIGMA-E FACTOR"/>
    <property type="match status" value="1"/>
</dbReference>
<dbReference type="RefSeq" id="WP_165332310.1">
    <property type="nucleotide sequence ID" value="NZ_JAAKZW010000046.1"/>
</dbReference>
<keyword evidence="4" id="KW-0804">Transcription</keyword>
<dbReference type="GO" id="GO:0016987">
    <property type="term" value="F:sigma factor activity"/>
    <property type="evidence" value="ECO:0007669"/>
    <property type="project" value="UniProtKB-KW"/>
</dbReference>
<evidence type="ECO:0000313" key="8">
    <source>
        <dbReference type="Proteomes" id="UP000481109"/>
    </source>
</evidence>
<dbReference type="InterPro" id="IPR014284">
    <property type="entry name" value="RNA_pol_sigma-70_dom"/>
</dbReference>
<dbReference type="InterPro" id="IPR013324">
    <property type="entry name" value="RNA_pol_sigma_r3/r4-like"/>
</dbReference>
<dbReference type="AlphaFoldDB" id="A0A6G4XJL3"/>
<dbReference type="InterPro" id="IPR036388">
    <property type="entry name" value="WH-like_DNA-bd_sf"/>
</dbReference>
<dbReference type="Pfam" id="PF04539">
    <property type="entry name" value="Sigma70_r3"/>
    <property type="match status" value="1"/>
</dbReference>
<dbReference type="InterPro" id="IPR007627">
    <property type="entry name" value="RNA_pol_sigma70_r2"/>
</dbReference>
<dbReference type="EMBL" id="JAAKZW010000046">
    <property type="protein sequence ID" value="NGO76821.1"/>
    <property type="molecule type" value="Genomic_DNA"/>
</dbReference>
<dbReference type="Proteomes" id="UP000481109">
    <property type="component" value="Unassembled WGS sequence"/>
</dbReference>
<dbReference type="GO" id="GO:0006352">
    <property type="term" value="P:DNA-templated transcription initiation"/>
    <property type="evidence" value="ECO:0007669"/>
    <property type="project" value="InterPro"/>
</dbReference>
<evidence type="ECO:0000256" key="1">
    <source>
        <dbReference type="ARBA" id="ARBA00023015"/>
    </source>
</evidence>
<dbReference type="InterPro" id="IPR014322">
    <property type="entry name" value="RNA_pol_sigma-B/F/G"/>
</dbReference>
<dbReference type="InterPro" id="IPR007624">
    <property type="entry name" value="RNA_pol_sigma70_r3"/>
</dbReference>
<keyword evidence="8" id="KW-1185">Reference proteome</keyword>
<dbReference type="NCBIfam" id="TIGR02937">
    <property type="entry name" value="sigma70-ECF"/>
    <property type="match status" value="1"/>
</dbReference>
<feature type="compositionally biased region" description="Polar residues" evidence="5">
    <location>
        <begin position="1"/>
        <end position="11"/>
    </location>
</feature>
<evidence type="ECO:0000256" key="5">
    <source>
        <dbReference type="SAM" id="MobiDB-lite"/>
    </source>
</evidence>
<evidence type="ECO:0000256" key="3">
    <source>
        <dbReference type="ARBA" id="ARBA00023125"/>
    </source>
</evidence>
<dbReference type="InterPro" id="IPR013325">
    <property type="entry name" value="RNA_pol_sigma_r2"/>
</dbReference>
<dbReference type="CDD" id="cd06171">
    <property type="entry name" value="Sigma70_r4"/>
    <property type="match status" value="1"/>
</dbReference>
<dbReference type="NCBIfam" id="TIGR02980">
    <property type="entry name" value="SigBFG"/>
    <property type="match status" value="1"/>
</dbReference>
<feature type="region of interest" description="Disordered" evidence="5">
    <location>
        <begin position="1"/>
        <end position="36"/>
    </location>
</feature>
<keyword evidence="2" id="KW-0731">Sigma factor</keyword>
<name>A0A6G4XJL3_9ACTN</name>
<dbReference type="Pfam" id="PF04545">
    <property type="entry name" value="Sigma70_r4"/>
    <property type="match status" value="1"/>
</dbReference>